<name>A0A066U4E6_9PSEU</name>
<evidence type="ECO:0000256" key="8">
    <source>
        <dbReference type="ARBA" id="ARBA00055433"/>
    </source>
</evidence>
<evidence type="ECO:0000256" key="5">
    <source>
        <dbReference type="ARBA" id="ARBA00023002"/>
    </source>
</evidence>
<dbReference type="InterPro" id="IPR001128">
    <property type="entry name" value="Cyt_P450"/>
</dbReference>
<dbReference type="PRINTS" id="PR00359">
    <property type="entry name" value="BP450"/>
</dbReference>
<dbReference type="RefSeq" id="WP_043781838.1">
    <property type="nucleotide sequence ID" value="NZ_JMQI01000039.1"/>
</dbReference>
<dbReference type="Gene3D" id="1.10.630.10">
    <property type="entry name" value="Cytochrome P450"/>
    <property type="match status" value="1"/>
</dbReference>
<keyword evidence="4" id="KW-0479">Metal-binding</keyword>
<keyword evidence="7" id="KW-0503">Monooxygenase</keyword>
<dbReference type="GO" id="GO:0005506">
    <property type="term" value="F:iron ion binding"/>
    <property type="evidence" value="ECO:0007669"/>
    <property type="project" value="InterPro"/>
</dbReference>
<dbReference type="SUPFAM" id="SSF48264">
    <property type="entry name" value="Cytochrome P450"/>
    <property type="match status" value="1"/>
</dbReference>
<dbReference type="GO" id="GO:0016705">
    <property type="term" value="F:oxidoreductase activity, acting on paired donors, with incorporation or reduction of molecular oxygen"/>
    <property type="evidence" value="ECO:0007669"/>
    <property type="project" value="InterPro"/>
</dbReference>
<dbReference type="InterPro" id="IPR036396">
    <property type="entry name" value="Cyt_P450_sf"/>
</dbReference>
<dbReference type="PANTHER" id="PTHR46696">
    <property type="entry name" value="P450, PUTATIVE (EUROFUNG)-RELATED"/>
    <property type="match status" value="1"/>
</dbReference>
<keyword evidence="6" id="KW-0408">Iron</keyword>
<evidence type="ECO:0000313" key="10">
    <source>
        <dbReference type="Proteomes" id="UP000027345"/>
    </source>
</evidence>
<dbReference type="Proteomes" id="UP000027345">
    <property type="component" value="Unassembled WGS sequence"/>
</dbReference>
<dbReference type="EMBL" id="JMQI01000039">
    <property type="protein sequence ID" value="KDN20702.1"/>
    <property type="molecule type" value="Genomic_DNA"/>
</dbReference>
<comment type="caution">
    <text evidence="9">The sequence shown here is derived from an EMBL/GenBank/DDBJ whole genome shotgun (WGS) entry which is preliminary data.</text>
</comment>
<keyword evidence="5" id="KW-0560">Oxidoreductase</keyword>
<dbReference type="Pfam" id="PF00067">
    <property type="entry name" value="p450"/>
    <property type="match status" value="1"/>
</dbReference>
<protein>
    <submittedName>
        <fullName evidence="9">Cytochrome P450</fullName>
    </submittedName>
</protein>
<sequence>MTETVAFPQDRTCPYRPAPGYEPLADRRPIAEVTLYDGRKAWAVTGHELARKLLLDPRISSDRTNPAWPMVSAAAAVEFTDVQQKVIKLLTALVGVDGPAHRARRKLVQAGFTVKRIDSLRPKIQAIVDRRIDEMIAEGAPADLLKKFASPVPLMALCDLLGIPHEDQDYFEKKAHQILFGPDAGGAYDELMAYLTKLIDKAQQNPGEEGFLQDLLAERDPSSDIDHEEILQMFLIVLVTGHDTTSSSIGLGAFTLLQHPEKLAELRADPSLMPAAVDELTRFVVVPDGLQRVAADDIEVDADTTIRKGDGVFFLFSLINRDEEAYDDGDTLDWHRPAFRDHLTYGFGTHQCAGMNHARAIMEIAFRRLIDRLPGLRLAVPADEVRVKPGDAFQGLAELPVTW</sequence>
<comment type="similarity">
    <text evidence="2">Belongs to the cytochrome P450 family.</text>
</comment>
<dbReference type="OrthoDB" id="4156795at2"/>
<dbReference type="eggNOG" id="COG2124">
    <property type="taxonomic scope" value="Bacteria"/>
</dbReference>
<dbReference type="PANTHER" id="PTHR46696:SF1">
    <property type="entry name" value="CYTOCHROME P450 YJIB-RELATED"/>
    <property type="match status" value="1"/>
</dbReference>
<dbReference type="GO" id="GO:0020037">
    <property type="term" value="F:heme binding"/>
    <property type="evidence" value="ECO:0007669"/>
    <property type="project" value="InterPro"/>
</dbReference>
<keyword evidence="3" id="KW-0349">Heme</keyword>
<comment type="function">
    <text evidence="8">Involved in the coupling of aromatic side chains of the heptapeptide of vancomycin.</text>
</comment>
<gene>
    <name evidence="9" type="ORF">DV20_18620</name>
</gene>
<evidence type="ECO:0000256" key="2">
    <source>
        <dbReference type="ARBA" id="ARBA00010617"/>
    </source>
</evidence>
<dbReference type="GO" id="GO:0004497">
    <property type="term" value="F:monooxygenase activity"/>
    <property type="evidence" value="ECO:0007669"/>
    <property type="project" value="UniProtKB-KW"/>
</dbReference>
<evidence type="ECO:0000256" key="6">
    <source>
        <dbReference type="ARBA" id="ARBA00023004"/>
    </source>
</evidence>
<evidence type="ECO:0000256" key="1">
    <source>
        <dbReference type="ARBA" id="ARBA00004660"/>
    </source>
</evidence>
<keyword evidence="10" id="KW-1185">Reference proteome</keyword>
<evidence type="ECO:0000256" key="3">
    <source>
        <dbReference type="ARBA" id="ARBA00022617"/>
    </source>
</evidence>
<dbReference type="FunFam" id="1.10.630.10:FF:000018">
    <property type="entry name" value="Cytochrome P450 monooxygenase"/>
    <property type="match status" value="1"/>
</dbReference>
<dbReference type="STRING" id="287986.DV20_18620"/>
<evidence type="ECO:0000313" key="9">
    <source>
        <dbReference type="EMBL" id="KDN20702.1"/>
    </source>
</evidence>
<reference evidence="9 10" key="1">
    <citation type="submission" date="2014-05" db="EMBL/GenBank/DDBJ databases">
        <title>Draft genome sequence of Amycolatopsis rifamycinica DSM 46095.</title>
        <authorList>
            <person name="Lal R."/>
            <person name="Saxena A."/>
            <person name="Kumari R."/>
            <person name="Mukherjee U."/>
            <person name="Singh P."/>
            <person name="Sangwan N."/>
            <person name="Mahato N.K."/>
        </authorList>
    </citation>
    <scope>NUCLEOTIDE SEQUENCE [LARGE SCALE GENOMIC DNA]</scope>
    <source>
        <strain evidence="9 10">DSM 46095</strain>
    </source>
</reference>
<dbReference type="InterPro" id="IPR002397">
    <property type="entry name" value="Cyt_P450_B"/>
</dbReference>
<dbReference type="AlphaFoldDB" id="A0A066U4E6"/>
<evidence type="ECO:0000256" key="7">
    <source>
        <dbReference type="ARBA" id="ARBA00023033"/>
    </source>
</evidence>
<accession>A0A066U4E6</accession>
<organism evidence="9 10">
    <name type="scientific">Amycolatopsis rifamycinica</name>
    <dbReference type="NCBI Taxonomy" id="287986"/>
    <lineage>
        <taxon>Bacteria</taxon>
        <taxon>Bacillati</taxon>
        <taxon>Actinomycetota</taxon>
        <taxon>Actinomycetes</taxon>
        <taxon>Pseudonocardiales</taxon>
        <taxon>Pseudonocardiaceae</taxon>
        <taxon>Amycolatopsis</taxon>
    </lineage>
</organism>
<proteinExistence type="inferred from homology"/>
<comment type="pathway">
    <text evidence="1">Antibiotic biosynthesis; vancomycin biosynthesis.</text>
</comment>
<dbReference type="CDD" id="cd11030">
    <property type="entry name" value="CYP105-like"/>
    <property type="match status" value="1"/>
</dbReference>
<evidence type="ECO:0000256" key="4">
    <source>
        <dbReference type="ARBA" id="ARBA00022723"/>
    </source>
</evidence>